<dbReference type="Proteomes" id="UP000002945">
    <property type="component" value="Unassembled WGS sequence"/>
</dbReference>
<gene>
    <name evidence="1" type="ORF">KAOT1_09921</name>
</gene>
<keyword evidence="2" id="KW-1185">Reference proteome</keyword>
<comment type="caution">
    <text evidence="1">The sequence shown here is derived from an EMBL/GenBank/DDBJ whole genome shotgun (WGS) entry which is preliminary data.</text>
</comment>
<proteinExistence type="predicted"/>
<dbReference type="AlphaFoldDB" id="A9ECF8"/>
<name>A9ECF8_9FLAO</name>
<dbReference type="EMBL" id="ABIB01000019">
    <property type="protein sequence ID" value="EDP94357.1"/>
    <property type="molecule type" value="Genomic_DNA"/>
</dbReference>
<protein>
    <submittedName>
        <fullName evidence="1">Uncharacterized protein</fullName>
    </submittedName>
</protein>
<accession>A9ECF8</accession>
<organism evidence="1 2">
    <name type="scientific">Kordia algicida OT-1</name>
    <dbReference type="NCBI Taxonomy" id="391587"/>
    <lineage>
        <taxon>Bacteria</taxon>
        <taxon>Pseudomonadati</taxon>
        <taxon>Bacteroidota</taxon>
        <taxon>Flavobacteriia</taxon>
        <taxon>Flavobacteriales</taxon>
        <taxon>Flavobacteriaceae</taxon>
        <taxon>Kordia</taxon>
    </lineage>
</organism>
<evidence type="ECO:0000313" key="1">
    <source>
        <dbReference type="EMBL" id="EDP94357.1"/>
    </source>
</evidence>
<evidence type="ECO:0000313" key="2">
    <source>
        <dbReference type="Proteomes" id="UP000002945"/>
    </source>
</evidence>
<sequence>MVGNMIELNNPTAKMDHIEINPVVVIDIAIIEIASIAKMLNTFAGDIILVRYAPTKRPIIAPPQ</sequence>
<reference evidence="1 2" key="1">
    <citation type="journal article" date="2011" name="J. Bacteriol.">
        <title>Genome sequence of the algicidal bacterium Kordia algicida OT-1.</title>
        <authorList>
            <person name="Lee H.S."/>
            <person name="Kang S.G."/>
            <person name="Kwon K.K."/>
            <person name="Lee J.H."/>
            <person name="Kim S.J."/>
        </authorList>
    </citation>
    <scope>NUCLEOTIDE SEQUENCE [LARGE SCALE GENOMIC DNA]</scope>
    <source>
        <strain evidence="1 2">OT-1</strain>
    </source>
</reference>
<dbReference type="HOGENOM" id="CLU_2861920_0_0_10"/>